<feature type="compositionally biased region" description="Low complexity" evidence="10">
    <location>
        <begin position="258"/>
        <end position="276"/>
    </location>
</feature>
<keyword evidence="6 8" id="KW-1015">Disulfide bond</keyword>
<evidence type="ECO:0000256" key="10">
    <source>
        <dbReference type="SAM" id="MobiDB-lite"/>
    </source>
</evidence>
<gene>
    <name evidence="15" type="ORF">g.14610</name>
</gene>
<dbReference type="InterPro" id="IPR019543">
    <property type="entry name" value="APP_amyloid_C"/>
</dbReference>
<evidence type="ECO:0000256" key="8">
    <source>
        <dbReference type="PROSITE-ProRule" id="PRU01217"/>
    </source>
</evidence>
<dbReference type="Pfam" id="PF12924">
    <property type="entry name" value="APP_Cu_bd"/>
    <property type="match status" value="1"/>
</dbReference>
<dbReference type="PROSITE" id="PS51869">
    <property type="entry name" value="APP_E1"/>
    <property type="match status" value="1"/>
</dbReference>
<feature type="chain" id="PRO_5008586848" description="E2 domain-containing protein" evidence="12">
    <location>
        <begin position="31"/>
        <end position="683"/>
    </location>
</feature>
<dbReference type="SUPFAM" id="SSF56491">
    <property type="entry name" value="A heparin-binding domain"/>
    <property type="match status" value="1"/>
</dbReference>
<protein>
    <recommendedName>
        <fullName evidence="16">E2 domain-containing protein</fullName>
    </recommendedName>
</protein>
<dbReference type="Gene3D" id="3.90.570.10">
    <property type="entry name" value="Amyloidogenic glycoprotein, heparin-binding domain"/>
    <property type="match status" value="1"/>
</dbReference>
<dbReference type="SMART" id="SM00006">
    <property type="entry name" value="A4_EXTRA"/>
    <property type="match status" value="1"/>
</dbReference>
<dbReference type="GO" id="GO:0016020">
    <property type="term" value="C:membrane"/>
    <property type="evidence" value="ECO:0007669"/>
    <property type="project" value="UniProtKB-SubCell"/>
</dbReference>
<feature type="disulfide bond" evidence="8">
    <location>
        <begin position="170"/>
        <end position="198"/>
    </location>
</feature>
<evidence type="ECO:0000256" key="7">
    <source>
        <dbReference type="ARBA" id="ARBA00023180"/>
    </source>
</evidence>
<keyword evidence="4 11" id="KW-1133">Transmembrane helix</keyword>
<feature type="transmembrane region" description="Helical" evidence="11">
    <location>
        <begin position="614"/>
        <end position="636"/>
    </location>
</feature>
<evidence type="ECO:0000256" key="11">
    <source>
        <dbReference type="SAM" id="Phobius"/>
    </source>
</evidence>
<dbReference type="Pfam" id="PF12925">
    <property type="entry name" value="APP_E2"/>
    <property type="match status" value="1"/>
</dbReference>
<feature type="domain" description="E2" evidence="14">
    <location>
        <begin position="288"/>
        <end position="486"/>
    </location>
</feature>
<dbReference type="Gene3D" id="2.30.29.30">
    <property type="entry name" value="Pleckstrin-homology domain (PH domain)/Phosphotyrosine-binding domain (PTB)"/>
    <property type="match status" value="1"/>
</dbReference>
<dbReference type="InterPro" id="IPR011178">
    <property type="entry name" value="Amyloid_glyco_Cu-bd"/>
</dbReference>
<dbReference type="Pfam" id="PF10515">
    <property type="entry name" value="APP_amyloid"/>
    <property type="match status" value="1"/>
</dbReference>
<feature type="region of interest" description="Disordered" evidence="10">
    <location>
        <begin position="208"/>
        <end position="291"/>
    </location>
</feature>
<dbReference type="PROSITE" id="PS00319">
    <property type="entry name" value="APP_CUBD"/>
    <property type="match status" value="1"/>
</dbReference>
<comment type="subcellular location">
    <subcellularLocation>
        <location evidence="1">Membrane</location>
        <topology evidence="1">Single-pass type I membrane protein</topology>
    </subcellularLocation>
</comment>
<feature type="compositionally biased region" description="Acidic residues" evidence="10">
    <location>
        <begin position="224"/>
        <end position="257"/>
    </location>
</feature>
<dbReference type="GO" id="GO:0043025">
    <property type="term" value="C:neuronal cell body"/>
    <property type="evidence" value="ECO:0007669"/>
    <property type="project" value="TreeGrafter"/>
</dbReference>
<dbReference type="InterPro" id="IPR015849">
    <property type="entry name" value="Amyloid_glyco_heparin-bd"/>
</dbReference>
<evidence type="ECO:0008006" key="16">
    <source>
        <dbReference type="Google" id="ProtNLM"/>
    </source>
</evidence>
<keyword evidence="7" id="KW-0325">Glycoprotein</keyword>
<dbReference type="InterPro" id="IPR011993">
    <property type="entry name" value="PH-like_dom_sf"/>
</dbReference>
<comment type="caution">
    <text evidence="8">Lacks conserved residue(s) required for the propagation of feature annotation.</text>
</comment>
<dbReference type="GO" id="GO:0008201">
    <property type="term" value="F:heparin binding"/>
    <property type="evidence" value="ECO:0007669"/>
    <property type="project" value="UniProtKB-UniRule"/>
</dbReference>
<evidence type="ECO:0000256" key="1">
    <source>
        <dbReference type="ARBA" id="ARBA00004479"/>
    </source>
</evidence>
<evidence type="ECO:0000256" key="9">
    <source>
        <dbReference type="SAM" id="Coils"/>
    </source>
</evidence>
<dbReference type="Pfam" id="PF02177">
    <property type="entry name" value="APP_N"/>
    <property type="match status" value="1"/>
</dbReference>
<dbReference type="InterPro" id="IPR008155">
    <property type="entry name" value="Amyloid_glyco"/>
</dbReference>
<dbReference type="PANTHER" id="PTHR23103:SF15">
    <property type="entry name" value="AMYLOID-BETA-LIKE PROTEIN"/>
    <property type="match status" value="1"/>
</dbReference>
<dbReference type="SUPFAM" id="SSF109843">
    <property type="entry name" value="CAPPD, an extracellular domain of amyloid beta A4 protein"/>
    <property type="match status" value="1"/>
</dbReference>
<dbReference type="EMBL" id="GEBQ01025370">
    <property type="protein sequence ID" value="JAT14607.1"/>
    <property type="molecule type" value="Transcribed_RNA"/>
</dbReference>
<feature type="signal peptide" evidence="12">
    <location>
        <begin position="1"/>
        <end position="30"/>
    </location>
</feature>
<reference evidence="15" key="1">
    <citation type="submission" date="2015-11" db="EMBL/GenBank/DDBJ databases">
        <title>De novo transcriptome assembly of four potential Pierce s Disease insect vectors from Arizona vineyards.</title>
        <authorList>
            <person name="Tassone E.E."/>
        </authorList>
    </citation>
    <scope>NUCLEOTIDE SEQUENCE</scope>
</reference>
<evidence type="ECO:0000256" key="3">
    <source>
        <dbReference type="ARBA" id="ARBA00022729"/>
    </source>
</evidence>
<keyword evidence="9" id="KW-0175">Coiled coil</keyword>
<accession>A0A1B6KT51</accession>
<sequence>MISRKNFDKMYAVLCACLFGFGQFLHLAQGAELPAAHFEPQVAMLCDTKGDQPYRSQYMTEAGHWATDLVHKVTCYKDKLDILEYCKKVYPKHDITNIVESSHFMKVSNWCRVGHSKCKHTDWVKPYRCLEGPFQSDALLVPENCLFDHIHNQTRCWEFDRWNQTAAQSCQDRDLTLRSFAMLLPCGISLFSGVEFVCCPTKDKMTMKKVLPPSPPLGGTEVFDNVDDTDDVLDDEADDDIDDDEDDDDDDDYDSYDDNTLTASSSTSTTTPAPTSTLPPRPTTGVPTPDPYFTHFDPRQEHRAYKEAQQRLEEMHREKVTKVMKDWSDLEERYQDMRTSDPHMAEQFKQRMTLRFQQTVQSLEEEGAAEKHQLVAMHQQRVMAHINQRKKEAMMCYTQALNDSPPNTHRVQKCLQKLLRSLHKDRHHTISHYRHLLSSSLEQAEREKAITLEHLVDIDHTVNQSLQMLQRYPELSAKISQLMQDYIQALRSKDDTPGSLLSMTRDAEAAILDKYRAEVTAMQQDKERERVLEKQRKELHKRERNELREEKARIVEQPEPVEEEQHTSTTTAPQAAPVILTQPRVSNVLAHDISHREPSYSVRREVYHRETKSVYFTLAFAGIALMAAIVIGVAVLRRRNARSPQNQGFVEVDQAATPEERHVANMQINGYENPTYKYFEVKE</sequence>
<dbReference type="InterPro" id="IPR019745">
    <property type="entry name" value="Amyloid_glyco_intracell_CS"/>
</dbReference>
<keyword evidence="5 11" id="KW-0472">Membrane</keyword>
<evidence type="ECO:0000313" key="15">
    <source>
        <dbReference type="EMBL" id="JAT14607.1"/>
    </source>
</evidence>
<organism evidence="15">
    <name type="scientific">Graphocephala atropunctata</name>
    <dbReference type="NCBI Taxonomy" id="36148"/>
    <lineage>
        <taxon>Eukaryota</taxon>
        <taxon>Metazoa</taxon>
        <taxon>Ecdysozoa</taxon>
        <taxon>Arthropoda</taxon>
        <taxon>Hexapoda</taxon>
        <taxon>Insecta</taxon>
        <taxon>Pterygota</taxon>
        <taxon>Neoptera</taxon>
        <taxon>Paraneoptera</taxon>
        <taxon>Hemiptera</taxon>
        <taxon>Auchenorrhyncha</taxon>
        <taxon>Membracoidea</taxon>
        <taxon>Cicadellidae</taxon>
        <taxon>Cicadellinae</taxon>
        <taxon>Cicadellini</taxon>
        <taxon>Graphocephala</taxon>
    </lineage>
</organism>
<feature type="coiled-coil region" evidence="9">
    <location>
        <begin position="522"/>
        <end position="557"/>
    </location>
</feature>
<evidence type="ECO:0000259" key="13">
    <source>
        <dbReference type="PROSITE" id="PS51869"/>
    </source>
</evidence>
<feature type="domain" description="E1" evidence="13">
    <location>
        <begin position="36"/>
        <end position="201"/>
    </location>
</feature>
<dbReference type="GO" id="GO:0046914">
    <property type="term" value="F:transition metal ion binding"/>
    <property type="evidence" value="ECO:0007669"/>
    <property type="project" value="InterPro"/>
</dbReference>
<comment type="similarity">
    <text evidence="8">Belongs to the APP family.</text>
</comment>
<dbReference type="InterPro" id="IPR036454">
    <property type="entry name" value="Amyloid_glyco_heparin-bd_sf"/>
</dbReference>
<dbReference type="Gene3D" id="3.30.1490.140">
    <property type="entry name" value="Amyloidogenic glycoprotein, copper-binding domain"/>
    <property type="match status" value="1"/>
</dbReference>
<feature type="disulfide bond" evidence="8">
    <location>
        <begin position="156"/>
        <end position="186"/>
    </location>
</feature>
<feature type="disulfide bond" evidence="8">
    <location>
        <begin position="111"/>
        <end position="118"/>
    </location>
</feature>
<evidence type="ECO:0000256" key="5">
    <source>
        <dbReference type="ARBA" id="ARBA00023136"/>
    </source>
</evidence>
<proteinExistence type="inferred from homology"/>
<dbReference type="InterPro" id="IPR008154">
    <property type="entry name" value="Amyloid_glyco_extra"/>
</dbReference>
<keyword evidence="2 11" id="KW-0812">Transmembrane</keyword>
<dbReference type="GO" id="GO:0007409">
    <property type="term" value="P:axonogenesis"/>
    <property type="evidence" value="ECO:0007669"/>
    <property type="project" value="TreeGrafter"/>
</dbReference>
<dbReference type="AlphaFoldDB" id="A0A1B6KT51"/>
<evidence type="ECO:0000256" key="2">
    <source>
        <dbReference type="ARBA" id="ARBA00022692"/>
    </source>
</evidence>
<dbReference type="GO" id="GO:0043005">
    <property type="term" value="C:neuron projection"/>
    <property type="evidence" value="ECO:0007669"/>
    <property type="project" value="TreeGrafter"/>
</dbReference>
<name>A0A1B6KT51_9HEMI</name>
<dbReference type="GO" id="GO:0007417">
    <property type="term" value="P:central nervous system development"/>
    <property type="evidence" value="ECO:0007669"/>
    <property type="project" value="TreeGrafter"/>
</dbReference>
<dbReference type="PROSITE" id="PS00320">
    <property type="entry name" value="APP_INTRA"/>
    <property type="match status" value="1"/>
</dbReference>
<dbReference type="PRINTS" id="PR00203">
    <property type="entry name" value="AMYLOIDA4"/>
</dbReference>
<dbReference type="InterPro" id="IPR024329">
    <property type="entry name" value="Amyloid_glyco_E2_domain"/>
</dbReference>
<evidence type="ECO:0000256" key="12">
    <source>
        <dbReference type="SAM" id="SignalP"/>
    </source>
</evidence>
<evidence type="ECO:0000256" key="6">
    <source>
        <dbReference type="ARBA" id="ARBA00023157"/>
    </source>
</evidence>
<dbReference type="InterPro" id="IPR036176">
    <property type="entry name" value="E2_sf"/>
</dbReference>
<feature type="region of interest" description="CuBD subdomain" evidence="8">
    <location>
        <begin position="143"/>
        <end position="201"/>
    </location>
</feature>
<evidence type="ECO:0000256" key="4">
    <source>
        <dbReference type="ARBA" id="ARBA00022989"/>
    </source>
</evidence>
<dbReference type="InterPro" id="IPR019744">
    <property type="entry name" value="APP_CUBD_CS"/>
</dbReference>
<dbReference type="InterPro" id="IPR036669">
    <property type="entry name" value="Amyloid_Cu-bd_sf"/>
</dbReference>
<dbReference type="Gene3D" id="1.20.120.770">
    <property type="entry name" value="Amyloid precursor protein, E2 domain"/>
    <property type="match status" value="1"/>
</dbReference>
<evidence type="ECO:0000259" key="14">
    <source>
        <dbReference type="PROSITE" id="PS51870"/>
    </source>
</evidence>
<dbReference type="PANTHER" id="PTHR23103">
    <property type="entry name" value="ALZHEIMER'S DISEASE BETA-AMYLOID RELATED"/>
    <property type="match status" value="1"/>
</dbReference>
<feature type="region of interest" description="GFLD subdomain" evidence="8">
    <location>
        <begin position="36"/>
        <end position="135"/>
    </location>
</feature>
<keyword evidence="3 12" id="KW-0732">Signal</keyword>
<dbReference type="PROSITE" id="PS51870">
    <property type="entry name" value="APP_E2"/>
    <property type="match status" value="1"/>
</dbReference>
<feature type="disulfide bond" evidence="8">
    <location>
        <begin position="145"/>
        <end position="199"/>
    </location>
</feature>
<dbReference type="SUPFAM" id="SSF89811">
    <property type="entry name" value="Amyloid beta a4 protein copper binding domain (domain 2)"/>
    <property type="match status" value="1"/>
</dbReference>